<gene>
    <name evidence="6" type="ORF">CSW64_07410</name>
</gene>
<dbReference type="InterPro" id="IPR004710">
    <property type="entry name" value="Bilac:Na_transpt"/>
</dbReference>
<keyword evidence="7" id="KW-1185">Reference proteome</keyword>
<evidence type="ECO:0000256" key="1">
    <source>
        <dbReference type="ARBA" id="ARBA00004141"/>
    </source>
</evidence>
<feature type="transmembrane region" description="Helical" evidence="5">
    <location>
        <begin position="100"/>
        <end position="127"/>
    </location>
</feature>
<keyword evidence="4 5" id="KW-0472">Membrane</keyword>
<dbReference type="EMBL" id="CP024201">
    <property type="protein sequence ID" value="ATQ42256.1"/>
    <property type="molecule type" value="Genomic_DNA"/>
</dbReference>
<dbReference type="Gene3D" id="1.20.1530.20">
    <property type="match status" value="1"/>
</dbReference>
<sequence>MQATLTTTLTLPLALAVVMFGLGLSLRGSDFTRVLAYPRAVWVGLAVQVLVLPLAAAGIAHLFNLPPVLAVGLMLLAASPGGAMANLYSHLAGGDVALNVTLTAVSSVLTAITLPIIVGLSTLHFMGAGQDMPLQFGKVAQVVALVLTPVALGMLVNLRAPSLSARLRGPMKIVSIVVLAAVVGVAALQNRQDLVAHVRAVGAACLAFNLVSLAAGYGLPRLLKLDRRQAVAIGMEVGIHNAALAIAIALSPSLLNSPQMAVPAAVYGAMMFFTAAGFGWLTTRGKL</sequence>
<feature type="transmembrane region" description="Helical" evidence="5">
    <location>
        <begin position="69"/>
        <end position="88"/>
    </location>
</feature>
<dbReference type="GO" id="GO:0016020">
    <property type="term" value="C:membrane"/>
    <property type="evidence" value="ECO:0007669"/>
    <property type="project" value="UniProtKB-SubCell"/>
</dbReference>
<evidence type="ECO:0000256" key="2">
    <source>
        <dbReference type="ARBA" id="ARBA00022692"/>
    </source>
</evidence>
<evidence type="ECO:0000313" key="7">
    <source>
        <dbReference type="Proteomes" id="UP000228945"/>
    </source>
</evidence>
<dbReference type="Proteomes" id="UP000228945">
    <property type="component" value="Chromosome"/>
</dbReference>
<reference evidence="6 7" key="1">
    <citation type="submission" date="2017-10" db="EMBL/GenBank/DDBJ databases">
        <title>Genome sequence of Caulobacter mirabilis FWC38.</title>
        <authorList>
            <person name="Fiebig A."/>
            <person name="Crosson S."/>
        </authorList>
    </citation>
    <scope>NUCLEOTIDE SEQUENCE [LARGE SCALE GENOMIC DNA]</scope>
    <source>
        <strain evidence="6 7">FWC 38</strain>
    </source>
</reference>
<organism evidence="6 7">
    <name type="scientific">Caulobacter mirabilis</name>
    <dbReference type="NCBI Taxonomy" id="69666"/>
    <lineage>
        <taxon>Bacteria</taxon>
        <taxon>Pseudomonadati</taxon>
        <taxon>Pseudomonadota</taxon>
        <taxon>Alphaproteobacteria</taxon>
        <taxon>Caulobacterales</taxon>
        <taxon>Caulobacteraceae</taxon>
        <taxon>Caulobacter</taxon>
    </lineage>
</organism>
<evidence type="ECO:0000256" key="5">
    <source>
        <dbReference type="SAM" id="Phobius"/>
    </source>
</evidence>
<dbReference type="Pfam" id="PF01758">
    <property type="entry name" value="SBF"/>
    <property type="match status" value="1"/>
</dbReference>
<dbReference type="AlphaFoldDB" id="A0A2D2AW83"/>
<comment type="subcellular location">
    <subcellularLocation>
        <location evidence="1">Membrane</location>
        <topology evidence="1">Multi-pass membrane protein</topology>
    </subcellularLocation>
</comment>
<keyword evidence="3 5" id="KW-1133">Transmembrane helix</keyword>
<protein>
    <submittedName>
        <fullName evidence="6">Bile acid:sodium symporter</fullName>
    </submittedName>
</protein>
<dbReference type="OrthoDB" id="9806785at2"/>
<keyword evidence="2 5" id="KW-0812">Transmembrane</keyword>
<evidence type="ECO:0000256" key="3">
    <source>
        <dbReference type="ARBA" id="ARBA00022989"/>
    </source>
</evidence>
<feature type="transmembrane region" description="Helical" evidence="5">
    <location>
        <begin position="261"/>
        <end position="281"/>
    </location>
</feature>
<feature type="transmembrane region" description="Helical" evidence="5">
    <location>
        <begin position="231"/>
        <end position="255"/>
    </location>
</feature>
<dbReference type="InterPro" id="IPR002657">
    <property type="entry name" value="BilAc:Na_symport/Acr3"/>
</dbReference>
<feature type="transmembrane region" description="Helical" evidence="5">
    <location>
        <begin position="170"/>
        <end position="188"/>
    </location>
</feature>
<feature type="transmembrane region" description="Helical" evidence="5">
    <location>
        <begin position="200"/>
        <end position="219"/>
    </location>
</feature>
<evidence type="ECO:0000313" key="6">
    <source>
        <dbReference type="EMBL" id="ATQ42256.1"/>
    </source>
</evidence>
<dbReference type="PANTHER" id="PTHR10361:SF24">
    <property type="entry name" value="P3 PROTEIN"/>
    <property type="match status" value="1"/>
</dbReference>
<evidence type="ECO:0000256" key="4">
    <source>
        <dbReference type="ARBA" id="ARBA00023136"/>
    </source>
</evidence>
<dbReference type="PANTHER" id="PTHR10361">
    <property type="entry name" value="SODIUM-BILE ACID COTRANSPORTER"/>
    <property type="match status" value="1"/>
</dbReference>
<accession>A0A2D2AW83</accession>
<feature type="transmembrane region" description="Helical" evidence="5">
    <location>
        <begin position="139"/>
        <end position="158"/>
    </location>
</feature>
<name>A0A2D2AW83_9CAUL</name>
<feature type="transmembrane region" description="Helical" evidence="5">
    <location>
        <begin position="6"/>
        <end position="28"/>
    </location>
</feature>
<dbReference type="KEGG" id="cmb:CSW64_07410"/>
<dbReference type="InterPro" id="IPR038770">
    <property type="entry name" value="Na+/solute_symporter_sf"/>
</dbReference>
<feature type="transmembrane region" description="Helical" evidence="5">
    <location>
        <begin position="40"/>
        <end position="63"/>
    </location>
</feature>
<proteinExistence type="predicted"/>